<dbReference type="Pfam" id="PF00015">
    <property type="entry name" value="MCPsignal"/>
    <property type="match status" value="1"/>
</dbReference>
<dbReference type="Gene3D" id="1.10.287.950">
    <property type="entry name" value="Methyl-accepting chemotaxis protein"/>
    <property type="match status" value="1"/>
</dbReference>
<dbReference type="EMBL" id="BAAADG010000018">
    <property type="protein sequence ID" value="GAA0232340.1"/>
    <property type="molecule type" value="Genomic_DNA"/>
</dbReference>
<dbReference type="SUPFAM" id="SSF53850">
    <property type="entry name" value="Periplasmic binding protein-like II"/>
    <property type="match status" value="1"/>
</dbReference>
<feature type="domain" description="Methyl-accepting transducer" evidence="4">
    <location>
        <begin position="33"/>
        <end position="188"/>
    </location>
</feature>
<comment type="subcellular location">
    <subcellularLocation>
        <location evidence="1">Membrane</location>
    </subcellularLocation>
</comment>
<dbReference type="PANTHER" id="PTHR32089">
    <property type="entry name" value="METHYL-ACCEPTING CHEMOTAXIS PROTEIN MCPB"/>
    <property type="match status" value="1"/>
</dbReference>
<dbReference type="Gene3D" id="3.40.190.10">
    <property type="entry name" value="Periplasmic binding protein-like II"/>
    <property type="match status" value="2"/>
</dbReference>
<dbReference type="InterPro" id="IPR004089">
    <property type="entry name" value="MCPsignal_dom"/>
</dbReference>
<dbReference type="PANTHER" id="PTHR32089:SF112">
    <property type="entry name" value="LYSOZYME-LIKE PROTEIN-RELATED"/>
    <property type="match status" value="1"/>
</dbReference>
<sequence length="620" mass="69467">MRILKKVFASSSPVQPLPDETDAIEEEIDAASFSDEEKRFYRALQLVSSQTSQLSRQIFRALEVQENFLSEINQRTTKLDAELNMANDYLNSSNSTVGALQSQINIEVDQVNTSVSEAMEQITRTLSEKSMSVTEVLDGILEIGKGVNLLALNAAIEAARAGEHGRGFAVVADEVRRLASVTMEQAQQAAEQLDFSKVNNELQNINQTNKQRLDNFVDVIQAATGQLTQLFQSISEQLTLVMNNTAVIFETLDLSSGSMKRIQSKNRIINDVAEEMTTGLDHIDIQHATIDKAVTAFDNTLKKLYMVPDPAHDQLDDILRRGKLRVAVEPNFVGLSFRERLGEPLKGLDVDYAHAFAQFLGVECEFIEAPWDMCTELLTSGRNFGEPPADIVISALPPSAEYDNVAYSEAYTYLHWVLARRKDDKRINSLSDLDGKVMGIINDPAAVELLEENGVRWSSNENKPGGSCVLENLIAYSDQSRIHHCLADGVVDAFGVDLPIYHWASKNPSSPWYNKIEILPGNIAKQPYYYTMAVNAWASSYRLLAKANEFINWFKQQNERMAIEKKWQGEPVQGKVSYRDEPGELMGEPELKQLYMAHCEKFKLTPKSLNLQANTRQEVA</sequence>
<evidence type="ECO:0000313" key="5">
    <source>
        <dbReference type="EMBL" id="GAA0232340.1"/>
    </source>
</evidence>
<dbReference type="Pfam" id="PF00497">
    <property type="entry name" value="SBP_bac_3"/>
    <property type="match status" value="1"/>
</dbReference>
<accession>A0ABN0TX15</accession>
<name>A0ABN0TX15_9GAMM</name>
<dbReference type="SUPFAM" id="SSF58104">
    <property type="entry name" value="Methyl-accepting chemotaxis protein (MCP) signaling domain"/>
    <property type="match status" value="1"/>
</dbReference>
<dbReference type="RefSeq" id="WP_343749758.1">
    <property type="nucleotide sequence ID" value="NZ_BAAADG010000018.1"/>
</dbReference>
<evidence type="ECO:0000256" key="3">
    <source>
        <dbReference type="PROSITE-ProRule" id="PRU00284"/>
    </source>
</evidence>
<reference evidence="5 6" key="1">
    <citation type="journal article" date="2019" name="Int. J. Syst. Evol. Microbiol.">
        <title>The Global Catalogue of Microorganisms (GCM) 10K type strain sequencing project: providing services to taxonomists for standard genome sequencing and annotation.</title>
        <authorList>
            <consortium name="The Broad Institute Genomics Platform"/>
            <consortium name="The Broad Institute Genome Sequencing Center for Infectious Disease"/>
            <person name="Wu L."/>
            <person name="Ma J."/>
        </authorList>
    </citation>
    <scope>NUCLEOTIDE SEQUENCE [LARGE SCALE GENOMIC DNA]</scope>
    <source>
        <strain evidence="5 6">JCM 6886</strain>
    </source>
</reference>
<dbReference type="Proteomes" id="UP001501476">
    <property type="component" value="Unassembled WGS sequence"/>
</dbReference>
<evidence type="ECO:0000259" key="4">
    <source>
        <dbReference type="PROSITE" id="PS50111"/>
    </source>
</evidence>
<dbReference type="InterPro" id="IPR001638">
    <property type="entry name" value="Solute-binding_3/MltF_N"/>
</dbReference>
<evidence type="ECO:0000256" key="2">
    <source>
        <dbReference type="ARBA" id="ARBA00023224"/>
    </source>
</evidence>
<organism evidence="5 6">
    <name type="scientific">Methylophaga marina</name>
    <dbReference type="NCBI Taxonomy" id="45495"/>
    <lineage>
        <taxon>Bacteria</taxon>
        <taxon>Pseudomonadati</taxon>
        <taxon>Pseudomonadota</taxon>
        <taxon>Gammaproteobacteria</taxon>
        <taxon>Thiotrichales</taxon>
        <taxon>Piscirickettsiaceae</taxon>
        <taxon>Methylophaga</taxon>
    </lineage>
</organism>
<evidence type="ECO:0000256" key="1">
    <source>
        <dbReference type="ARBA" id="ARBA00004370"/>
    </source>
</evidence>
<dbReference type="SMART" id="SM00283">
    <property type="entry name" value="MA"/>
    <property type="match status" value="1"/>
</dbReference>
<proteinExistence type="predicted"/>
<dbReference type="SMART" id="SM00062">
    <property type="entry name" value="PBPb"/>
    <property type="match status" value="1"/>
</dbReference>
<protein>
    <recommendedName>
        <fullName evidence="4">Methyl-accepting transducer domain-containing protein</fullName>
    </recommendedName>
</protein>
<keyword evidence="6" id="KW-1185">Reference proteome</keyword>
<comment type="caution">
    <text evidence="5">The sequence shown here is derived from an EMBL/GenBank/DDBJ whole genome shotgun (WGS) entry which is preliminary data.</text>
</comment>
<gene>
    <name evidence="5" type="ORF">GCM10008964_24450</name>
</gene>
<keyword evidence="2 3" id="KW-0807">Transducer</keyword>
<dbReference type="PROSITE" id="PS50111">
    <property type="entry name" value="CHEMOTAXIS_TRANSDUC_2"/>
    <property type="match status" value="1"/>
</dbReference>
<evidence type="ECO:0000313" key="6">
    <source>
        <dbReference type="Proteomes" id="UP001501476"/>
    </source>
</evidence>